<dbReference type="InterPro" id="IPR013792">
    <property type="entry name" value="RNA3'P_cycl/enolpyr_Trfase_a/b"/>
</dbReference>
<evidence type="ECO:0000256" key="2">
    <source>
        <dbReference type="ARBA" id="ARBA00004752"/>
    </source>
</evidence>
<evidence type="ECO:0000256" key="3">
    <source>
        <dbReference type="ARBA" id="ARBA00022490"/>
    </source>
</evidence>
<evidence type="ECO:0000256" key="1">
    <source>
        <dbReference type="ARBA" id="ARBA00004496"/>
    </source>
</evidence>
<keyword evidence="7 12" id="KW-0573">Peptidoglycan synthesis</keyword>
<evidence type="ECO:0000256" key="12">
    <source>
        <dbReference type="HAMAP-Rule" id="MF_00111"/>
    </source>
</evidence>
<feature type="domain" description="Enolpyruvate transferase" evidence="13">
    <location>
        <begin position="7"/>
        <end position="408"/>
    </location>
</feature>
<evidence type="ECO:0000256" key="8">
    <source>
        <dbReference type="ARBA" id="ARBA00023306"/>
    </source>
</evidence>
<gene>
    <name evidence="12" type="primary">murA</name>
    <name evidence="14" type="ORF">H9901_02480</name>
</gene>
<accession>A0A948TJ46</accession>
<evidence type="ECO:0000313" key="14">
    <source>
        <dbReference type="EMBL" id="MBU3851544.1"/>
    </source>
</evidence>
<dbReference type="InterPro" id="IPR036968">
    <property type="entry name" value="Enolpyruvate_Tfrase_sf"/>
</dbReference>
<evidence type="ECO:0000256" key="10">
    <source>
        <dbReference type="ARBA" id="ARBA00038367"/>
    </source>
</evidence>
<name>A0A948TJ46_9LACO</name>
<feature type="binding site" evidence="12">
    <location>
        <begin position="121"/>
        <end position="125"/>
    </location>
    <ligand>
        <name>UDP-N-acetyl-alpha-D-glucosamine</name>
        <dbReference type="ChEBI" id="CHEBI:57705"/>
    </ligand>
</feature>
<dbReference type="NCBIfam" id="NF009470">
    <property type="entry name" value="PRK12830.1"/>
    <property type="match status" value="1"/>
</dbReference>
<dbReference type="PANTHER" id="PTHR43783">
    <property type="entry name" value="UDP-N-ACETYLGLUCOSAMINE 1-CARBOXYVINYLTRANSFERASE"/>
    <property type="match status" value="1"/>
</dbReference>
<feature type="active site" description="Proton donor" evidence="12">
    <location>
        <position position="116"/>
    </location>
</feature>
<dbReference type="AlphaFoldDB" id="A0A948TJ46"/>
<keyword evidence="9 12" id="KW-0961">Cell wall biogenesis/degradation</keyword>
<dbReference type="PANTHER" id="PTHR43783:SF2">
    <property type="entry name" value="UDP-N-ACETYLGLUCOSAMINE 1-CARBOXYVINYLTRANSFERASE 2"/>
    <property type="match status" value="1"/>
</dbReference>
<dbReference type="GO" id="GO:0008760">
    <property type="term" value="F:UDP-N-acetylglucosamine 1-carboxyvinyltransferase activity"/>
    <property type="evidence" value="ECO:0007669"/>
    <property type="project" value="UniProtKB-UniRule"/>
</dbReference>
<comment type="similarity">
    <text evidence="10 12">Belongs to the EPSP synthase family. MurA subfamily.</text>
</comment>
<keyword evidence="5 12" id="KW-0808">Transferase</keyword>
<feature type="binding site" evidence="12">
    <location>
        <position position="307"/>
    </location>
    <ligand>
        <name>UDP-N-acetyl-alpha-D-glucosamine</name>
        <dbReference type="ChEBI" id="CHEBI:57705"/>
    </ligand>
</feature>
<dbReference type="EC" id="2.5.1.7" evidence="12"/>
<dbReference type="InterPro" id="IPR001986">
    <property type="entry name" value="Enolpyruvate_Tfrase_dom"/>
</dbReference>
<sequence length="420" mass="44749">MSKMIIHGGKKLSGEVVISGAKNSTVAIIPASILSETPVTLDSVPHIQDVKNLRAILADMNVPSDFNGDRLQIDPTGIISKPLSNEKVKTLRASYYFMGALLSRFGKAEVGLPGGDDIGARPIDQHIKGFEALGAKVTDNNGVMVLQAPTAGLHGAHIVLDMASVGATMNLLLAAVKAKGQTIIENVAREPEIIDLATFLNNMGAHIRGAGTNVIRIEGVAHLRSNNAHTIIPDRIETGTYLSMAAAVGDGINVKNVILEHLDAFLAKLEAMGVKMDMTEDSIFVYPSGDLRAITVETNPYPGFATDLQQPMTPLLLKAHGQSVVIDNIYPKRVSHVPQLVRMGADIRVENNTIVIQHAEHLHGAIVTADEIRGGACVMTAGLMAEGDTTITKVENILRGYSHVVQKLQGLGADVEIVTD</sequence>
<evidence type="ECO:0000256" key="7">
    <source>
        <dbReference type="ARBA" id="ARBA00022984"/>
    </source>
</evidence>
<comment type="function">
    <text evidence="12">Cell wall formation. Adds enolpyruvyl to UDP-N-acetylglucosamine.</text>
</comment>
<dbReference type="NCBIfam" id="TIGR01072">
    <property type="entry name" value="murA"/>
    <property type="match status" value="1"/>
</dbReference>
<dbReference type="HAMAP" id="MF_00111">
    <property type="entry name" value="MurA"/>
    <property type="match status" value="1"/>
</dbReference>
<dbReference type="GO" id="GO:0009252">
    <property type="term" value="P:peptidoglycan biosynthetic process"/>
    <property type="evidence" value="ECO:0007669"/>
    <property type="project" value="UniProtKB-UniRule"/>
</dbReference>
<protein>
    <recommendedName>
        <fullName evidence="12">UDP-N-acetylglucosamine 1-carboxyvinyltransferase</fullName>
        <ecNumber evidence="12">2.5.1.7</ecNumber>
    </recommendedName>
    <alternativeName>
        <fullName evidence="12">Enoylpyruvate transferase</fullName>
    </alternativeName>
    <alternativeName>
        <fullName evidence="12">UDP-N-acetylglucosamine enolpyruvyl transferase</fullName>
        <shortName evidence="12">EPT</shortName>
    </alternativeName>
</protein>
<dbReference type="EMBL" id="JAHLFS010000032">
    <property type="protein sequence ID" value="MBU3851544.1"/>
    <property type="molecule type" value="Genomic_DNA"/>
</dbReference>
<comment type="catalytic activity">
    <reaction evidence="11 12">
        <text>phosphoenolpyruvate + UDP-N-acetyl-alpha-D-glucosamine = UDP-N-acetyl-3-O-(1-carboxyvinyl)-alpha-D-glucosamine + phosphate</text>
        <dbReference type="Rhea" id="RHEA:18681"/>
        <dbReference type="ChEBI" id="CHEBI:43474"/>
        <dbReference type="ChEBI" id="CHEBI:57705"/>
        <dbReference type="ChEBI" id="CHEBI:58702"/>
        <dbReference type="ChEBI" id="CHEBI:68483"/>
        <dbReference type="EC" id="2.5.1.7"/>
    </reaction>
</comment>
<dbReference type="GO" id="GO:0019277">
    <property type="term" value="P:UDP-N-acetylgalactosamine biosynthetic process"/>
    <property type="evidence" value="ECO:0007669"/>
    <property type="project" value="InterPro"/>
</dbReference>
<evidence type="ECO:0000259" key="13">
    <source>
        <dbReference type="Pfam" id="PF00275"/>
    </source>
</evidence>
<evidence type="ECO:0000256" key="11">
    <source>
        <dbReference type="ARBA" id="ARBA00047527"/>
    </source>
</evidence>
<feature type="binding site" evidence="12">
    <location>
        <position position="329"/>
    </location>
    <ligand>
        <name>UDP-N-acetyl-alpha-D-glucosamine</name>
        <dbReference type="ChEBI" id="CHEBI:57705"/>
    </ligand>
</feature>
<keyword evidence="8 12" id="KW-0131">Cell cycle</keyword>
<comment type="caution">
    <text evidence="14">The sequence shown here is derived from an EMBL/GenBank/DDBJ whole genome shotgun (WGS) entry which is preliminary data.</text>
</comment>
<dbReference type="InterPro" id="IPR050068">
    <property type="entry name" value="MurA_subfamily"/>
</dbReference>
<dbReference type="GO" id="GO:0005737">
    <property type="term" value="C:cytoplasm"/>
    <property type="evidence" value="ECO:0007669"/>
    <property type="project" value="UniProtKB-SubCell"/>
</dbReference>
<dbReference type="Proteomes" id="UP000777303">
    <property type="component" value="Unassembled WGS sequence"/>
</dbReference>
<comment type="caution">
    <text evidence="12">Lacks conserved residue(s) required for the propagation of feature annotation.</text>
</comment>
<organism evidence="14 15">
    <name type="scientific">Candidatus Paralactobacillus gallistercoris</name>
    <dbReference type="NCBI Taxonomy" id="2838724"/>
    <lineage>
        <taxon>Bacteria</taxon>
        <taxon>Bacillati</taxon>
        <taxon>Bacillota</taxon>
        <taxon>Bacilli</taxon>
        <taxon>Lactobacillales</taxon>
        <taxon>Lactobacillaceae</taxon>
        <taxon>Lactobacillus</taxon>
    </lineage>
</organism>
<dbReference type="GO" id="GO:0008360">
    <property type="term" value="P:regulation of cell shape"/>
    <property type="evidence" value="ECO:0007669"/>
    <property type="project" value="UniProtKB-KW"/>
</dbReference>
<evidence type="ECO:0000256" key="6">
    <source>
        <dbReference type="ARBA" id="ARBA00022960"/>
    </source>
</evidence>
<evidence type="ECO:0000256" key="9">
    <source>
        <dbReference type="ARBA" id="ARBA00023316"/>
    </source>
</evidence>
<dbReference type="InterPro" id="IPR005750">
    <property type="entry name" value="UDP_GlcNAc_COvinyl_MurA"/>
</dbReference>
<dbReference type="NCBIfam" id="NF006873">
    <property type="entry name" value="PRK09369.1"/>
    <property type="match status" value="1"/>
</dbReference>
<dbReference type="CDD" id="cd01555">
    <property type="entry name" value="UdpNAET"/>
    <property type="match status" value="1"/>
</dbReference>
<comment type="subcellular location">
    <subcellularLocation>
        <location evidence="1 12">Cytoplasm</location>
    </subcellularLocation>
</comment>
<reference evidence="14" key="2">
    <citation type="submission" date="2021-04" db="EMBL/GenBank/DDBJ databases">
        <authorList>
            <person name="Gilroy R."/>
        </authorList>
    </citation>
    <scope>NUCLEOTIDE SEQUENCE</scope>
    <source>
        <strain evidence="14">F6-6636</strain>
    </source>
</reference>
<dbReference type="Gene3D" id="3.65.10.10">
    <property type="entry name" value="Enolpyruvate transferase domain"/>
    <property type="match status" value="2"/>
</dbReference>
<proteinExistence type="inferred from homology"/>
<keyword evidence="4 12" id="KW-0132">Cell division</keyword>
<evidence type="ECO:0000313" key="15">
    <source>
        <dbReference type="Proteomes" id="UP000777303"/>
    </source>
</evidence>
<dbReference type="GO" id="GO:0071555">
    <property type="term" value="P:cell wall organization"/>
    <property type="evidence" value="ECO:0007669"/>
    <property type="project" value="UniProtKB-KW"/>
</dbReference>
<feature type="binding site" evidence="12">
    <location>
        <position position="92"/>
    </location>
    <ligand>
        <name>UDP-N-acetyl-alpha-D-glucosamine</name>
        <dbReference type="ChEBI" id="CHEBI:57705"/>
    </ligand>
</feature>
<feature type="binding site" evidence="12">
    <location>
        <begin position="22"/>
        <end position="23"/>
    </location>
    <ligand>
        <name>phosphoenolpyruvate</name>
        <dbReference type="ChEBI" id="CHEBI:58702"/>
    </ligand>
</feature>
<dbReference type="Pfam" id="PF00275">
    <property type="entry name" value="EPSP_synthase"/>
    <property type="match status" value="1"/>
</dbReference>
<evidence type="ECO:0000256" key="4">
    <source>
        <dbReference type="ARBA" id="ARBA00022618"/>
    </source>
</evidence>
<keyword evidence="3 12" id="KW-0963">Cytoplasm</keyword>
<dbReference type="SUPFAM" id="SSF55205">
    <property type="entry name" value="EPT/RTPC-like"/>
    <property type="match status" value="1"/>
</dbReference>
<dbReference type="GO" id="GO:0051301">
    <property type="term" value="P:cell division"/>
    <property type="evidence" value="ECO:0007669"/>
    <property type="project" value="UniProtKB-KW"/>
</dbReference>
<comment type="pathway">
    <text evidence="2 12">Cell wall biogenesis; peptidoglycan biosynthesis.</text>
</comment>
<keyword evidence="6 12" id="KW-0133">Cell shape</keyword>
<evidence type="ECO:0000256" key="5">
    <source>
        <dbReference type="ARBA" id="ARBA00022679"/>
    </source>
</evidence>
<reference evidence="14" key="1">
    <citation type="journal article" date="2021" name="PeerJ">
        <title>Extensive microbial diversity within the chicken gut microbiome revealed by metagenomics and culture.</title>
        <authorList>
            <person name="Gilroy R."/>
            <person name="Ravi A."/>
            <person name="Getino M."/>
            <person name="Pursley I."/>
            <person name="Horton D.L."/>
            <person name="Alikhan N.F."/>
            <person name="Baker D."/>
            <person name="Gharbi K."/>
            <person name="Hall N."/>
            <person name="Watson M."/>
            <person name="Adriaenssens E.M."/>
            <person name="Foster-Nyarko E."/>
            <person name="Jarju S."/>
            <person name="Secka A."/>
            <person name="Antonio M."/>
            <person name="Oren A."/>
            <person name="Chaudhuri R.R."/>
            <person name="La Ragione R."/>
            <person name="Hildebrand F."/>
            <person name="Pallen M.J."/>
        </authorList>
    </citation>
    <scope>NUCLEOTIDE SEQUENCE</scope>
    <source>
        <strain evidence="14">F6-6636</strain>
    </source>
</reference>